<evidence type="ECO:0000313" key="2">
    <source>
        <dbReference type="Proteomes" id="UP001642484"/>
    </source>
</evidence>
<accession>A0ABP0ICU0</accession>
<proteinExistence type="predicted"/>
<dbReference type="Proteomes" id="UP001642484">
    <property type="component" value="Unassembled WGS sequence"/>
</dbReference>
<sequence length="134" mass="15562">VQLKRNVGSLDLKPERLKDFFTQGRALKAAAPNSRLSWKTVRACLKESVIRQRTHRIVRESTSKERPLEYWTRLGYAEDEVRKCPQEVDAVMGTTLYKVQVRSTSTQQIDEEVEQTILDREKRWQQGEPEMAAG</sequence>
<dbReference type="EMBL" id="CAXAMN010002603">
    <property type="protein sequence ID" value="CAK9000408.1"/>
    <property type="molecule type" value="Genomic_DNA"/>
</dbReference>
<comment type="caution">
    <text evidence="1">The sequence shown here is derived from an EMBL/GenBank/DDBJ whole genome shotgun (WGS) entry which is preliminary data.</text>
</comment>
<gene>
    <name evidence="1" type="ORF">CCMP2556_LOCUS6055</name>
</gene>
<keyword evidence="2" id="KW-1185">Reference proteome</keyword>
<protein>
    <submittedName>
        <fullName evidence="1">Uncharacterized protein</fullName>
    </submittedName>
</protein>
<name>A0ABP0ICU0_9DINO</name>
<feature type="non-terminal residue" evidence="1">
    <location>
        <position position="1"/>
    </location>
</feature>
<reference evidence="1 2" key="1">
    <citation type="submission" date="2024-02" db="EMBL/GenBank/DDBJ databases">
        <authorList>
            <person name="Chen Y."/>
            <person name="Shah S."/>
            <person name="Dougan E. K."/>
            <person name="Thang M."/>
            <person name="Chan C."/>
        </authorList>
    </citation>
    <scope>NUCLEOTIDE SEQUENCE [LARGE SCALE GENOMIC DNA]</scope>
</reference>
<evidence type="ECO:0000313" key="1">
    <source>
        <dbReference type="EMBL" id="CAK9000408.1"/>
    </source>
</evidence>
<organism evidence="1 2">
    <name type="scientific">Durusdinium trenchii</name>
    <dbReference type="NCBI Taxonomy" id="1381693"/>
    <lineage>
        <taxon>Eukaryota</taxon>
        <taxon>Sar</taxon>
        <taxon>Alveolata</taxon>
        <taxon>Dinophyceae</taxon>
        <taxon>Suessiales</taxon>
        <taxon>Symbiodiniaceae</taxon>
        <taxon>Durusdinium</taxon>
    </lineage>
</organism>